<organism evidence="4 5">
    <name type="scientific">Streptomyces capitiformicae</name>
    <dbReference type="NCBI Taxonomy" id="2014920"/>
    <lineage>
        <taxon>Bacteria</taxon>
        <taxon>Bacillati</taxon>
        <taxon>Actinomycetota</taxon>
        <taxon>Actinomycetes</taxon>
        <taxon>Kitasatosporales</taxon>
        <taxon>Streptomycetaceae</taxon>
        <taxon>Streptomyces</taxon>
    </lineage>
</organism>
<keyword evidence="2" id="KW-0012">Acyltransferase</keyword>
<dbReference type="PROSITE" id="PS51186">
    <property type="entry name" value="GNAT"/>
    <property type="match status" value="1"/>
</dbReference>
<dbReference type="CDD" id="cd04301">
    <property type="entry name" value="NAT_SF"/>
    <property type="match status" value="1"/>
</dbReference>
<evidence type="ECO:0000256" key="2">
    <source>
        <dbReference type="ARBA" id="ARBA00023315"/>
    </source>
</evidence>
<feature type="domain" description="N-acetyltransferase" evidence="3">
    <location>
        <begin position="1"/>
        <end position="144"/>
    </location>
</feature>
<proteinExistence type="predicted"/>
<dbReference type="InterPro" id="IPR000182">
    <property type="entry name" value="GNAT_dom"/>
</dbReference>
<keyword evidence="1" id="KW-0808">Transferase</keyword>
<evidence type="ECO:0000259" key="3">
    <source>
        <dbReference type="PROSITE" id="PS51186"/>
    </source>
</evidence>
<dbReference type="Proteomes" id="UP000603227">
    <property type="component" value="Unassembled WGS sequence"/>
</dbReference>
<evidence type="ECO:0000256" key="1">
    <source>
        <dbReference type="ARBA" id="ARBA00022679"/>
    </source>
</evidence>
<dbReference type="RefSeq" id="WP_189782145.1">
    <property type="nucleotide sequence ID" value="NZ_BNAT01000005.1"/>
</dbReference>
<reference evidence="4" key="1">
    <citation type="journal article" date="2014" name="Int. J. Syst. Evol. Microbiol.">
        <title>Complete genome sequence of Corynebacterium casei LMG S-19264T (=DSM 44701T), isolated from a smear-ripened cheese.</title>
        <authorList>
            <consortium name="US DOE Joint Genome Institute (JGI-PGF)"/>
            <person name="Walter F."/>
            <person name="Albersmeier A."/>
            <person name="Kalinowski J."/>
            <person name="Ruckert C."/>
        </authorList>
    </citation>
    <scope>NUCLEOTIDE SEQUENCE</scope>
    <source>
        <strain evidence="4">CGMCC 4.7403</strain>
    </source>
</reference>
<name>A0A919L783_9ACTN</name>
<dbReference type="AlphaFoldDB" id="A0A919L783"/>
<dbReference type="Gene3D" id="3.40.630.30">
    <property type="match status" value="1"/>
</dbReference>
<dbReference type="Pfam" id="PF13673">
    <property type="entry name" value="Acetyltransf_10"/>
    <property type="match status" value="1"/>
</dbReference>
<evidence type="ECO:0000313" key="5">
    <source>
        <dbReference type="Proteomes" id="UP000603227"/>
    </source>
</evidence>
<dbReference type="SUPFAM" id="SSF55729">
    <property type="entry name" value="Acyl-CoA N-acyltransferases (Nat)"/>
    <property type="match status" value="1"/>
</dbReference>
<gene>
    <name evidence="4" type="ORF">GCM10017771_21040</name>
</gene>
<dbReference type="InterPro" id="IPR016181">
    <property type="entry name" value="Acyl_CoA_acyltransferase"/>
</dbReference>
<dbReference type="PANTHER" id="PTHR43877">
    <property type="entry name" value="AMINOALKYLPHOSPHONATE N-ACETYLTRANSFERASE-RELATED-RELATED"/>
    <property type="match status" value="1"/>
</dbReference>
<sequence>MRIRPARAEEATALTELVLRSKAHWGYDAEFLEACRAELTIRPDEIDDRRIVVAEDAQPGVLGVASLEGTAPQGRVGLCFVEPSAIGRGVGRALYSHVMRAAREFGFTWITIDSDPNAEPFYRRMGARPVGRTPSGSIAGRELPVLEVVFVPRRDSWAHAWTEGRRPVHLGNVA</sequence>
<protein>
    <submittedName>
        <fullName evidence="4">N-acetyltransferase</fullName>
    </submittedName>
</protein>
<dbReference type="EMBL" id="BNAT01000005">
    <property type="protein sequence ID" value="GHH85944.1"/>
    <property type="molecule type" value="Genomic_DNA"/>
</dbReference>
<accession>A0A919L783</accession>
<dbReference type="GO" id="GO:0016747">
    <property type="term" value="F:acyltransferase activity, transferring groups other than amino-acyl groups"/>
    <property type="evidence" value="ECO:0007669"/>
    <property type="project" value="InterPro"/>
</dbReference>
<dbReference type="InterPro" id="IPR050832">
    <property type="entry name" value="Bact_Acetyltransf"/>
</dbReference>
<evidence type="ECO:0000313" key="4">
    <source>
        <dbReference type="EMBL" id="GHH85944.1"/>
    </source>
</evidence>
<keyword evidence="5" id="KW-1185">Reference proteome</keyword>
<reference evidence="4" key="2">
    <citation type="submission" date="2020-09" db="EMBL/GenBank/DDBJ databases">
        <authorList>
            <person name="Sun Q."/>
            <person name="Zhou Y."/>
        </authorList>
    </citation>
    <scope>NUCLEOTIDE SEQUENCE</scope>
    <source>
        <strain evidence="4">CGMCC 4.7403</strain>
    </source>
</reference>
<comment type="caution">
    <text evidence="4">The sequence shown here is derived from an EMBL/GenBank/DDBJ whole genome shotgun (WGS) entry which is preliminary data.</text>
</comment>